<protein>
    <submittedName>
        <fullName evidence="1">Uncharacterized protein</fullName>
    </submittedName>
</protein>
<sequence>FTTQNRRYYPLAKIIGKRSGHQMLASTPASILNHKTDKSGIPSIPSSREPLYCQRHFSFFPNGPLREVVLELFLPLK</sequence>
<gene>
    <name evidence="1" type="ORF">H0241_34965</name>
</gene>
<comment type="caution">
    <text evidence="1">The sequence shown here is derived from an EMBL/GenBank/DDBJ whole genome shotgun (WGS) entry which is preliminary data.</text>
</comment>
<reference evidence="1 2" key="1">
    <citation type="submission" date="2020-07" db="EMBL/GenBank/DDBJ databases">
        <title>Definition of the novel symbiovar canariense within Mesorhizobium novociceri, a new species of genus Mesorhizobium nodulating Cicer canariense in the Caldera de Taburiente National Park (La Palma, Canary Islands).</title>
        <authorList>
            <person name="Leon-Barrios M."/>
            <person name="Perez-Yepez J."/>
            <person name="Flores-Felix J.D."/>
            <person name="Ramirez-Baena M.H."/>
            <person name="Pulido-Suarez L."/>
            <person name="Igual J.M."/>
            <person name="Velazquez E."/>
            <person name="Peix A."/>
        </authorList>
    </citation>
    <scope>NUCLEOTIDE SEQUENCE [LARGE SCALE GENOMIC DNA]</scope>
    <source>
        <strain evidence="1 2">CCANP35</strain>
    </source>
</reference>
<dbReference type="EMBL" id="JACDTY010000043">
    <property type="protein sequence ID" value="MBA1145369.1"/>
    <property type="molecule type" value="Genomic_DNA"/>
</dbReference>
<proteinExistence type="predicted"/>
<evidence type="ECO:0000313" key="1">
    <source>
        <dbReference type="EMBL" id="MBA1145369.1"/>
    </source>
</evidence>
<keyword evidence="2" id="KW-1185">Reference proteome</keyword>
<feature type="non-terminal residue" evidence="1">
    <location>
        <position position="1"/>
    </location>
</feature>
<organism evidence="1 2">
    <name type="scientific">Mesorhizobium neociceri</name>
    <dbReference type="NCBI Taxonomy" id="1307853"/>
    <lineage>
        <taxon>Bacteria</taxon>
        <taxon>Pseudomonadati</taxon>
        <taxon>Pseudomonadota</taxon>
        <taxon>Alphaproteobacteria</taxon>
        <taxon>Hyphomicrobiales</taxon>
        <taxon>Phyllobacteriaceae</taxon>
        <taxon>Mesorhizobium</taxon>
    </lineage>
</organism>
<dbReference type="Proteomes" id="UP000558284">
    <property type="component" value="Unassembled WGS sequence"/>
</dbReference>
<name>A0A838BGT2_9HYPH</name>
<accession>A0A838BGT2</accession>
<evidence type="ECO:0000313" key="2">
    <source>
        <dbReference type="Proteomes" id="UP000558284"/>
    </source>
</evidence>
<dbReference type="AlphaFoldDB" id="A0A838BGT2"/>